<dbReference type="SUPFAM" id="SSF51445">
    <property type="entry name" value="(Trans)glycosidases"/>
    <property type="match status" value="1"/>
</dbReference>
<dbReference type="PANTHER" id="PTHR35882">
    <property type="entry name" value="PELA"/>
    <property type="match status" value="1"/>
</dbReference>
<dbReference type="Pfam" id="PF03537">
    <property type="entry name" value="Glyco_hydro_114"/>
    <property type="match status" value="1"/>
</dbReference>
<evidence type="ECO:0000259" key="1">
    <source>
        <dbReference type="Pfam" id="PF03537"/>
    </source>
</evidence>
<dbReference type="AlphaFoldDB" id="A0A0U4WN74"/>
<dbReference type="InterPro" id="IPR013785">
    <property type="entry name" value="Aldolase_TIM"/>
</dbReference>
<organism evidence="2 3">
    <name type="scientific">Aneurinibacillus soli</name>
    <dbReference type="NCBI Taxonomy" id="1500254"/>
    <lineage>
        <taxon>Bacteria</taxon>
        <taxon>Bacillati</taxon>
        <taxon>Bacillota</taxon>
        <taxon>Bacilli</taxon>
        <taxon>Bacillales</taxon>
        <taxon>Paenibacillaceae</taxon>
        <taxon>Aneurinibacillus group</taxon>
        <taxon>Aneurinibacillus</taxon>
    </lineage>
</organism>
<dbReference type="PANTHER" id="PTHR35882:SF2">
    <property type="entry name" value="PELA"/>
    <property type="match status" value="1"/>
</dbReference>
<evidence type="ECO:0000313" key="2">
    <source>
        <dbReference type="EMBL" id="BAU29704.1"/>
    </source>
</evidence>
<dbReference type="EMBL" id="AP017312">
    <property type="protein sequence ID" value="BAU29704.1"/>
    <property type="molecule type" value="Genomic_DNA"/>
</dbReference>
<evidence type="ECO:0000313" key="3">
    <source>
        <dbReference type="Proteomes" id="UP000217696"/>
    </source>
</evidence>
<dbReference type="InterPro" id="IPR004352">
    <property type="entry name" value="GH114_TIM-barrel"/>
</dbReference>
<sequence>MMKKLFHHFSHPFIKHKKTNPLSQVKSFQIYYGHVDAQALNVLKTVDLVIIEPRNIDFHFVQQIRASGTLVFGYLSIMETPTWNRDRFDLLDGSDFLMIEGEKMHFPAWNSYLMDLRKIHYQGLLLQEMKTQIIQKNMDGIFLDTIGDIEEYIRKGSIQQEMNQAYLNLLAKIGTIHPHLSLIQNRGFALLQGTKHFLDGFLWEDWRSELANQDEWFKKKLQLIKKYQKKGLKIFTVSSIQEHVHTQAAKERSFVHLVRPDGYNTL</sequence>
<dbReference type="RefSeq" id="WP_096467359.1">
    <property type="nucleotide sequence ID" value="NZ_AP017312.1"/>
</dbReference>
<protein>
    <recommendedName>
        <fullName evidence="1">Glycoside-hydrolase family GH114 TIM-barrel domain-containing protein</fullName>
    </recommendedName>
</protein>
<dbReference type="OrthoDB" id="2380315at2"/>
<dbReference type="KEGG" id="asoc:CB4_03941"/>
<dbReference type="Proteomes" id="UP000217696">
    <property type="component" value="Chromosome"/>
</dbReference>
<feature type="domain" description="Glycoside-hydrolase family GH114 TIM-barrel" evidence="1">
    <location>
        <begin position="41"/>
        <end position="237"/>
    </location>
</feature>
<dbReference type="InterPro" id="IPR017853">
    <property type="entry name" value="GH"/>
</dbReference>
<dbReference type="Gene3D" id="3.20.20.70">
    <property type="entry name" value="Aldolase class I"/>
    <property type="match status" value="1"/>
</dbReference>
<reference evidence="2 3" key="1">
    <citation type="submission" date="2015-12" db="EMBL/GenBank/DDBJ databases">
        <title>Genome sequence of Aneurinibacillus soli.</title>
        <authorList>
            <person name="Lee J.S."/>
            <person name="Lee K.C."/>
            <person name="Kim K.K."/>
            <person name="Lee B.W."/>
        </authorList>
    </citation>
    <scope>NUCLEOTIDE SEQUENCE [LARGE SCALE GENOMIC DNA]</scope>
    <source>
        <strain evidence="2 3">CB4</strain>
    </source>
</reference>
<accession>A0A0U4WN74</accession>
<keyword evidence="3" id="KW-1185">Reference proteome</keyword>
<name>A0A0U4WN74_9BACL</name>
<proteinExistence type="predicted"/>
<gene>
    <name evidence="2" type="ORF">CB4_03941</name>
</gene>